<keyword evidence="7" id="KW-1185">Reference proteome</keyword>
<feature type="domain" description="Glycosyltransferase 2-like" evidence="5">
    <location>
        <begin position="54"/>
        <end position="213"/>
    </location>
</feature>
<gene>
    <name evidence="6" type="ORF">SAMN05192565_103247</name>
</gene>
<dbReference type="Proteomes" id="UP000199229">
    <property type="component" value="Unassembled WGS sequence"/>
</dbReference>
<evidence type="ECO:0000256" key="4">
    <source>
        <dbReference type="SAM" id="Phobius"/>
    </source>
</evidence>
<accession>A0A1I2S620</accession>
<organism evidence="6 7">
    <name type="scientific">Methylobacterium gossipiicola</name>
    <dbReference type="NCBI Taxonomy" id="582675"/>
    <lineage>
        <taxon>Bacteria</taxon>
        <taxon>Pseudomonadati</taxon>
        <taxon>Pseudomonadota</taxon>
        <taxon>Alphaproteobacteria</taxon>
        <taxon>Hyphomicrobiales</taxon>
        <taxon>Methylobacteriaceae</taxon>
        <taxon>Methylobacterium</taxon>
    </lineage>
</organism>
<reference evidence="7" key="1">
    <citation type="submission" date="2016-10" db="EMBL/GenBank/DDBJ databases">
        <authorList>
            <person name="Varghese N."/>
            <person name="Submissions S."/>
        </authorList>
    </citation>
    <scope>NUCLEOTIDE SEQUENCE [LARGE SCALE GENOMIC DNA]</scope>
    <source>
        <strain evidence="7">Gh-105</strain>
    </source>
</reference>
<feature type="transmembrane region" description="Helical" evidence="4">
    <location>
        <begin position="295"/>
        <end position="316"/>
    </location>
</feature>
<feature type="transmembrane region" description="Helical" evidence="4">
    <location>
        <begin position="349"/>
        <end position="367"/>
    </location>
</feature>
<keyword evidence="4" id="KW-1133">Transmembrane helix</keyword>
<evidence type="ECO:0000313" key="6">
    <source>
        <dbReference type="EMBL" id="SFG45506.1"/>
    </source>
</evidence>
<feature type="transmembrane region" description="Helical" evidence="4">
    <location>
        <begin position="322"/>
        <end position="342"/>
    </location>
</feature>
<dbReference type="SUPFAM" id="SSF53448">
    <property type="entry name" value="Nucleotide-diphospho-sugar transferases"/>
    <property type="match status" value="1"/>
</dbReference>
<dbReference type="InterPro" id="IPR029044">
    <property type="entry name" value="Nucleotide-diphossugar_trans"/>
</dbReference>
<evidence type="ECO:0000259" key="5">
    <source>
        <dbReference type="Pfam" id="PF00535"/>
    </source>
</evidence>
<proteinExistence type="inferred from homology"/>
<dbReference type="AlphaFoldDB" id="A0A1I2S620"/>
<dbReference type="Gene3D" id="3.90.550.10">
    <property type="entry name" value="Spore Coat Polysaccharide Biosynthesis Protein SpsA, Chain A"/>
    <property type="match status" value="1"/>
</dbReference>
<keyword evidence="4" id="KW-0812">Transmembrane</keyword>
<evidence type="ECO:0000256" key="3">
    <source>
        <dbReference type="ARBA" id="ARBA00022679"/>
    </source>
</evidence>
<dbReference type="InterPro" id="IPR001173">
    <property type="entry name" value="Glyco_trans_2-like"/>
</dbReference>
<keyword evidence="4" id="KW-0472">Membrane</keyword>
<feature type="transmembrane region" description="Helical" evidence="4">
    <location>
        <begin position="6"/>
        <end position="30"/>
    </location>
</feature>
<evidence type="ECO:0000256" key="1">
    <source>
        <dbReference type="ARBA" id="ARBA00006739"/>
    </source>
</evidence>
<dbReference type="Pfam" id="PF00535">
    <property type="entry name" value="Glycos_transf_2"/>
    <property type="match status" value="1"/>
</dbReference>
<keyword evidence="3 6" id="KW-0808">Transferase</keyword>
<evidence type="ECO:0000313" key="7">
    <source>
        <dbReference type="Proteomes" id="UP000199229"/>
    </source>
</evidence>
<dbReference type="PANTHER" id="PTHR43630">
    <property type="entry name" value="POLY-BETA-1,6-N-ACETYL-D-GLUCOSAMINE SYNTHASE"/>
    <property type="match status" value="1"/>
</dbReference>
<dbReference type="STRING" id="582675.SAMN05192565_103247"/>
<protein>
    <submittedName>
        <fullName evidence="6">Glycosyltransferase, catalytic subunit of cellulose synthase and poly-beta-1,6-N-acetylglucosamine synthase</fullName>
    </submittedName>
</protein>
<comment type="similarity">
    <text evidence="1">Belongs to the glycosyltransferase 2 family.</text>
</comment>
<dbReference type="PANTHER" id="PTHR43630:SF1">
    <property type="entry name" value="POLY-BETA-1,6-N-ACETYL-D-GLUCOSAMINE SYNTHASE"/>
    <property type="match status" value="1"/>
</dbReference>
<evidence type="ECO:0000256" key="2">
    <source>
        <dbReference type="ARBA" id="ARBA00022676"/>
    </source>
</evidence>
<name>A0A1I2S620_9HYPH</name>
<sequence length="387" mass="42614">MSTGVLGAAALLFMGLAAHPFTTYPLSLYLMRRLGLSRRRVATGVRDANMSFAVCMSVFNEESCIEGKIANLLELAATVEHCAIHVYADAPSDRTVELLRPYADRIDLVVGHERCGKTHGLNVLMKRVEADIVLFTDANVIIDPAALQHIRPHFDDPRVGCVCGNLIYLNSDETPTSASGALYWRVEEAIKQLESDTYSVIGADGSLFAIRRDCHRPPPDDIIDDFYVSMTILCDGYTVVREPAALAFERSATGSGEEFRRKVRIACQAFNVHRLIWPRLRNDPRLVYYYLSHRLLKWLMIYNIAIGSALMLWALAMTFSPGSITLLSVAMALATAILAGSGSRLVQNGLAMLLSCTGAGLGVWLSLRGDRFQVWQPALSTRTSAGE</sequence>
<dbReference type="EMBL" id="FOPM01000003">
    <property type="protein sequence ID" value="SFG45506.1"/>
    <property type="molecule type" value="Genomic_DNA"/>
</dbReference>
<dbReference type="RefSeq" id="WP_091969314.1">
    <property type="nucleotide sequence ID" value="NZ_FOPM01000003.1"/>
</dbReference>
<dbReference type="GO" id="GO:0016757">
    <property type="term" value="F:glycosyltransferase activity"/>
    <property type="evidence" value="ECO:0007669"/>
    <property type="project" value="UniProtKB-KW"/>
</dbReference>
<dbReference type="OrthoDB" id="9766971at2"/>
<keyword evidence="2" id="KW-0328">Glycosyltransferase</keyword>